<accession>A0A7F5RIL5</accession>
<dbReference type="GO" id="GO:0006749">
    <property type="term" value="P:glutathione metabolic process"/>
    <property type="evidence" value="ECO:0007669"/>
    <property type="project" value="TreeGrafter"/>
</dbReference>
<evidence type="ECO:0000259" key="3">
    <source>
        <dbReference type="PROSITE" id="PS50404"/>
    </source>
</evidence>
<dbReference type="Proteomes" id="UP000192223">
    <property type="component" value="Unplaced"/>
</dbReference>
<dbReference type="KEGG" id="apln:108743980"/>
<dbReference type="Pfam" id="PF00043">
    <property type="entry name" value="GST_C"/>
    <property type="match status" value="1"/>
</dbReference>
<dbReference type="SFLD" id="SFLDS00019">
    <property type="entry name" value="Glutathione_Transferase_(cytos"/>
    <property type="match status" value="1"/>
</dbReference>
<dbReference type="RefSeq" id="XP_025835833.1">
    <property type="nucleotide sequence ID" value="XM_025980048.1"/>
</dbReference>
<comment type="subunit">
    <text evidence="1">Homodimer.</text>
</comment>
<dbReference type="AlphaFoldDB" id="A0A7F5RIL5"/>
<dbReference type="InterPro" id="IPR036282">
    <property type="entry name" value="Glutathione-S-Trfase_C_sf"/>
</dbReference>
<evidence type="ECO:0000256" key="2">
    <source>
        <dbReference type="RuleBase" id="RU003494"/>
    </source>
</evidence>
<dbReference type="KEGG" id="apln:108735682"/>
<evidence type="ECO:0000313" key="6">
    <source>
        <dbReference type="RefSeq" id="XP_025830753.1"/>
    </source>
</evidence>
<name>A0A7F5RIL5_AGRPL</name>
<evidence type="ECO:0000256" key="1">
    <source>
        <dbReference type="ARBA" id="ARBA00011738"/>
    </source>
</evidence>
<evidence type="ECO:0000313" key="5">
    <source>
        <dbReference type="Proteomes" id="UP000192223"/>
    </source>
</evidence>
<dbReference type="InterPro" id="IPR036249">
    <property type="entry name" value="Thioredoxin-like_sf"/>
</dbReference>
<dbReference type="GeneID" id="108743980"/>
<feature type="domain" description="GST N-terminal" evidence="3">
    <location>
        <begin position="1"/>
        <end position="82"/>
    </location>
</feature>
<feature type="domain" description="GST C-terminal" evidence="4">
    <location>
        <begin position="88"/>
        <end position="213"/>
    </location>
</feature>
<dbReference type="FunFam" id="1.20.1050.10:FF:000007">
    <property type="entry name" value="Glutathione S-transferase 1-1"/>
    <property type="match status" value="1"/>
</dbReference>
<sequence>MPIDLYYLPGSAPCRNVLLTAKAIGVDLNLKHLDLMKGEHLTPEFLKINPQHTIPTLVDNGFALWESRAIMTYLANQYSKNDSLYPKDPKTRAVIDQRLFFDAATLYQTFSDYYYPTIFAGAPKDEAKLEKCKQAVKFLDTFLEGQNYAVGNNLTLADLSLVSTVSTYEAVDFDLSPYKNVQKWYAKVKSTAPGYEETNGNGVKIFRQMVQNLTKK</sequence>
<dbReference type="SUPFAM" id="SSF52833">
    <property type="entry name" value="Thioredoxin-like"/>
    <property type="match status" value="1"/>
</dbReference>
<dbReference type="InterPro" id="IPR004045">
    <property type="entry name" value="Glutathione_S-Trfase_N"/>
</dbReference>
<dbReference type="PROSITE" id="PS50404">
    <property type="entry name" value="GST_NTER"/>
    <property type="match status" value="1"/>
</dbReference>
<dbReference type="SUPFAM" id="SSF47616">
    <property type="entry name" value="GST C-terminal domain-like"/>
    <property type="match status" value="1"/>
</dbReference>
<dbReference type="InterPro" id="IPR040079">
    <property type="entry name" value="Glutathione_S-Trfase"/>
</dbReference>
<evidence type="ECO:0000259" key="4">
    <source>
        <dbReference type="PROSITE" id="PS50405"/>
    </source>
</evidence>
<dbReference type="Pfam" id="PF02798">
    <property type="entry name" value="GST_N"/>
    <property type="match status" value="1"/>
</dbReference>
<dbReference type="GO" id="GO:0004364">
    <property type="term" value="F:glutathione transferase activity"/>
    <property type="evidence" value="ECO:0007669"/>
    <property type="project" value="TreeGrafter"/>
</dbReference>
<dbReference type="CDD" id="cd03045">
    <property type="entry name" value="GST_N_Delta_Epsilon"/>
    <property type="match status" value="1"/>
</dbReference>
<dbReference type="RefSeq" id="XP_025830753.1">
    <property type="nucleotide sequence ID" value="XM_025974968.1"/>
</dbReference>
<dbReference type="PANTHER" id="PTHR43969">
    <property type="entry name" value="GLUTATHIONE S TRANSFERASE D10, ISOFORM A-RELATED"/>
    <property type="match status" value="1"/>
</dbReference>
<dbReference type="SFLD" id="SFLDG00358">
    <property type="entry name" value="Main_(cytGST)"/>
    <property type="match status" value="1"/>
</dbReference>
<gene>
    <name evidence="7" type="primary">LOC108743980</name>
    <name evidence="6" type="synonym">LOC108735682</name>
</gene>
<protein>
    <submittedName>
        <fullName evidence="6 7">Glutathione S-transferase 1</fullName>
    </submittedName>
</protein>
<evidence type="ECO:0000313" key="7">
    <source>
        <dbReference type="RefSeq" id="XP_025835833.1"/>
    </source>
</evidence>
<dbReference type="CDD" id="cd03177">
    <property type="entry name" value="GST_C_Delta_Epsilon"/>
    <property type="match status" value="1"/>
</dbReference>
<proteinExistence type="inferred from homology"/>
<dbReference type="FunFam" id="3.40.30.10:FF:000034">
    <property type="entry name" value="glutathione S-transferase 1"/>
    <property type="match status" value="1"/>
</dbReference>
<dbReference type="InterPro" id="IPR004046">
    <property type="entry name" value="GST_C"/>
</dbReference>
<dbReference type="Gene3D" id="3.40.30.10">
    <property type="entry name" value="Glutaredoxin"/>
    <property type="match status" value="1"/>
</dbReference>
<dbReference type="OrthoDB" id="2309723at2759"/>
<dbReference type="SFLD" id="SFLDG01153">
    <property type="entry name" value="Main.4:_Theta-like"/>
    <property type="match status" value="1"/>
</dbReference>
<organism evidence="5 7">
    <name type="scientific">Agrilus planipennis</name>
    <name type="common">Emerald ash borer</name>
    <name type="synonym">Agrilus marcopoli</name>
    <dbReference type="NCBI Taxonomy" id="224129"/>
    <lineage>
        <taxon>Eukaryota</taxon>
        <taxon>Metazoa</taxon>
        <taxon>Ecdysozoa</taxon>
        <taxon>Arthropoda</taxon>
        <taxon>Hexapoda</taxon>
        <taxon>Insecta</taxon>
        <taxon>Pterygota</taxon>
        <taxon>Neoptera</taxon>
        <taxon>Endopterygota</taxon>
        <taxon>Coleoptera</taxon>
        <taxon>Polyphaga</taxon>
        <taxon>Elateriformia</taxon>
        <taxon>Buprestoidea</taxon>
        <taxon>Buprestidae</taxon>
        <taxon>Agrilinae</taxon>
        <taxon>Agrilus</taxon>
    </lineage>
</organism>
<dbReference type="PROSITE" id="PS50405">
    <property type="entry name" value="GST_CTER"/>
    <property type="match status" value="1"/>
</dbReference>
<dbReference type="Gene3D" id="1.20.1050.10">
    <property type="match status" value="1"/>
</dbReference>
<dbReference type="InterPro" id="IPR010987">
    <property type="entry name" value="Glutathione-S-Trfase_C-like"/>
</dbReference>
<reference evidence="6 7" key="1">
    <citation type="submission" date="2025-04" db="UniProtKB">
        <authorList>
            <consortium name="RefSeq"/>
        </authorList>
    </citation>
    <scope>IDENTIFICATION</scope>
    <source>
        <tissue evidence="6">Entire body</tissue>
    </source>
</reference>
<comment type="similarity">
    <text evidence="2">Belongs to the GST superfamily.</text>
</comment>
<keyword evidence="5" id="KW-1185">Reference proteome</keyword>
<dbReference type="PANTHER" id="PTHR43969:SF9">
    <property type="entry name" value="GLUTATHIONE S TRANSFERASE D10, ISOFORM A-RELATED"/>
    <property type="match status" value="1"/>
</dbReference>